<dbReference type="EMBL" id="OZ034817">
    <property type="protein sequence ID" value="CAL1382398.1"/>
    <property type="molecule type" value="Genomic_DNA"/>
</dbReference>
<evidence type="ECO:0000313" key="3">
    <source>
        <dbReference type="Proteomes" id="UP001497516"/>
    </source>
</evidence>
<dbReference type="InterPro" id="IPR000477">
    <property type="entry name" value="RT_dom"/>
</dbReference>
<dbReference type="Pfam" id="PF00078">
    <property type="entry name" value="RVT_1"/>
    <property type="match status" value="1"/>
</dbReference>
<dbReference type="AlphaFoldDB" id="A0AAV2E8V8"/>
<dbReference type="InterPro" id="IPR043502">
    <property type="entry name" value="DNA/RNA_pol_sf"/>
</dbReference>
<name>A0AAV2E8V8_9ROSI</name>
<proteinExistence type="predicted"/>
<protein>
    <recommendedName>
        <fullName evidence="1">Reverse transcriptase domain-containing protein</fullName>
    </recommendedName>
</protein>
<sequence length="127" mass="14208">MINGEAKGFFKDEKGLRQGDPLSSGVFTLIMDVLLFMISRLKDAGLIEGFHMNEDNNSGEVTHLLFADDTLLFCDVCHDQVVKLLATLVCFQVVTGLKINLDKSFMICNTLGKSYIDKARESFMVHK</sequence>
<dbReference type="Proteomes" id="UP001497516">
    <property type="component" value="Chromosome 4"/>
</dbReference>
<organism evidence="2 3">
    <name type="scientific">Linum trigynum</name>
    <dbReference type="NCBI Taxonomy" id="586398"/>
    <lineage>
        <taxon>Eukaryota</taxon>
        <taxon>Viridiplantae</taxon>
        <taxon>Streptophyta</taxon>
        <taxon>Embryophyta</taxon>
        <taxon>Tracheophyta</taxon>
        <taxon>Spermatophyta</taxon>
        <taxon>Magnoliopsida</taxon>
        <taxon>eudicotyledons</taxon>
        <taxon>Gunneridae</taxon>
        <taxon>Pentapetalae</taxon>
        <taxon>rosids</taxon>
        <taxon>fabids</taxon>
        <taxon>Malpighiales</taxon>
        <taxon>Linaceae</taxon>
        <taxon>Linum</taxon>
    </lineage>
</organism>
<evidence type="ECO:0000313" key="2">
    <source>
        <dbReference type="EMBL" id="CAL1382398.1"/>
    </source>
</evidence>
<evidence type="ECO:0000259" key="1">
    <source>
        <dbReference type="PROSITE" id="PS50878"/>
    </source>
</evidence>
<reference evidence="2 3" key="1">
    <citation type="submission" date="2024-04" db="EMBL/GenBank/DDBJ databases">
        <authorList>
            <person name="Fracassetti M."/>
        </authorList>
    </citation>
    <scope>NUCLEOTIDE SEQUENCE [LARGE SCALE GENOMIC DNA]</scope>
</reference>
<dbReference type="PROSITE" id="PS50878">
    <property type="entry name" value="RT_POL"/>
    <property type="match status" value="1"/>
</dbReference>
<dbReference type="SUPFAM" id="SSF56672">
    <property type="entry name" value="DNA/RNA polymerases"/>
    <property type="match status" value="1"/>
</dbReference>
<gene>
    <name evidence="2" type="ORF">LTRI10_LOCUS23725</name>
</gene>
<feature type="domain" description="Reverse transcriptase" evidence="1">
    <location>
        <begin position="1"/>
        <end position="127"/>
    </location>
</feature>
<accession>A0AAV2E8V8</accession>
<keyword evidence="3" id="KW-1185">Reference proteome</keyword>